<protein>
    <submittedName>
        <fullName evidence="2">Unnamed protein product</fullName>
    </submittedName>
</protein>
<dbReference type="Proteomes" id="UP001165063">
    <property type="component" value="Unassembled WGS sequence"/>
</dbReference>
<evidence type="ECO:0000256" key="1">
    <source>
        <dbReference type="SAM" id="MobiDB-lite"/>
    </source>
</evidence>
<evidence type="ECO:0000313" key="3">
    <source>
        <dbReference type="Proteomes" id="UP001165063"/>
    </source>
</evidence>
<gene>
    <name evidence="2" type="ORF">Amon01_000988400</name>
</gene>
<proteinExistence type="predicted"/>
<organism evidence="2 3">
    <name type="scientific">Ambrosiozyma monospora</name>
    <name type="common">Yeast</name>
    <name type="synonym">Endomycopsis monosporus</name>
    <dbReference type="NCBI Taxonomy" id="43982"/>
    <lineage>
        <taxon>Eukaryota</taxon>
        <taxon>Fungi</taxon>
        <taxon>Dikarya</taxon>
        <taxon>Ascomycota</taxon>
        <taxon>Saccharomycotina</taxon>
        <taxon>Pichiomycetes</taxon>
        <taxon>Pichiales</taxon>
        <taxon>Pichiaceae</taxon>
        <taxon>Ambrosiozyma</taxon>
    </lineage>
</organism>
<comment type="caution">
    <text evidence="2">The sequence shown here is derived from an EMBL/GenBank/DDBJ whole genome shotgun (WGS) entry which is preliminary data.</text>
</comment>
<accession>A0A9W6T9F6</accession>
<dbReference type="AlphaFoldDB" id="A0A9W6T9F6"/>
<reference evidence="2" key="1">
    <citation type="submission" date="2023-04" db="EMBL/GenBank/DDBJ databases">
        <title>Ambrosiozyma monospora NBRC 1965.</title>
        <authorList>
            <person name="Ichikawa N."/>
            <person name="Sato H."/>
            <person name="Tonouchi N."/>
        </authorList>
    </citation>
    <scope>NUCLEOTIDE SEQUENCE</scope>
    <source>
        <strain evidence="2">NBRC 1965</strain>
    </source>
</reference>
<evidence type="ECO:0000313" key="2">
    <source>
        <dbReference type="EMBL" id="GME80687.1"/>
    </source>
</evidence>
<keyword evidence="3" id="KW-1185">Reference proteome</keyword>
<dbReference type="EMBL" id="BSXU01014348">
    <property type="protein sequence ID" value="GME80687.1"/>
    <property type="molecule type" value="Genomic_DNA"/>
</dbReference>
<dbReference type="OrthoDB" id="429932at2759"/>
<name>A0A9W6T9F6_AMBMO</name>
<sequence>MIWFKITSLSIPGIKITPSSVSLELSQFKRKAIRKQNSPSKIFGRPFSAYPVFLIKVECPVEVSDLLQDPAKVCHSTKHLMFITPMVIKNVRYFLEKHVTPFVKEEVKDDDENGSPAKRRKRPDPKETVFLKSASRQSDFSEKELIGKLGNGITSKNSLTTITQTQAQPEQYEKRLLNFDKFKELRQKPATTSRLPTTTTIHIR</sequence>
<feature type="region of interest" description="Disordered" evidence="1">
    <location>
        <begin position="106"/>
        <end position="128"/>
    </location>
</feature>